<dbReference type="GO" id="GO:0005886">
    <property type="term" value="C:plasma membrane"/>
    <property type="evidence" value="ECO:0007669"/>
    <property type="project" value="UniProtKB-SubCell"/>
</dbReference>
<evidence type="ECO:0008006" key="8">
    <source>
        <dbReference type="Google" id="ProtNLM"/>
    </source>
</evidence>
<feature type="transmembrane region" description="Helical" evidence="6">
    <location>
        <begin position="70"/>
        <end position="91"/>
    </location>
</feature>
<organism evidence="7">
    <name type="scientific">Desulfomonile tiedjei</name>
    <dbReference type="NCBI Taxonomy" id="2358"/>
    <lineage>
        <taxon>Bacteria</taxon>
        <taxon>Pseudomonadati</taxon>
        <taxon>Thermodesulfobacteriota</taxon>
        <taxon>Desulfomonilia</taxon>
        <taxon>Desulfomonilales</taxon>
        <taxon>Desulfomonilaceae</taxon>
        <taxon>Desulfomonile</taxon>
    </lineage>
</organism>
<feature type="transmembrane region" description="Helical" evidence="6">
    <location>
        <begin position="29"/>
        <end position="50"/>
    </location>
</feature>
<keyword evidence="3 6" id="KW-0812">Transmembrane</keyword>
<keyword evidence="4 6" id="KW-1133">Transmembrane helix</keyword>
<name>A0A7C4EXA1_9BACT</name>
<accession>A0A7C4EXA1</accession>
<evidence type="ECO:0000256" key="2">
    <source>
        <dbReference type="ARBA" id="ARBA00022475"/>
    </source>
</evidence>
<dbReference type="Pfam" id="PF03899">
    <property type="entry name" value="ATP-synt_I"/>
    <property type="match status" value="1"/>
</dbReference>
<evidence type="ECO:0000256" key="4">
    <source>
        <dbReference type="ARBA" id="ARBA00022989"/>
    </source>
</evidence>
<dbReference type="AlphaFoldDB" id="A0A7C4EXA1"/>
<feature type="transmembrane region" description="Helical" evidence="6">
    <location>
        <begin position="97"/>
        <end position="120"/>
    </location>
</feature>
<gene>
    <name evidence="7" type="ORF">ENV54_06620</name>
</gene>
<reference evidence="7" key="1">
    <citation type="journal article" date="2020" name="mSystems">
        <title>Genome- and Community-Level Interaction Insights into Carbon Utilization and Element Cycling Functions of Hydrothermarchaeota in Hydrothermal Sediment.</title>
        <authorList>
            <person name="Zhou Z."/>
            <person name="Liu Y."/>
            <person name="Xu W."/>
            <person name="Pan J."/>
            <person name="Luo Z.H."/>
            <person name="Li M."/>
        </authorList>
    </citation>
    <scope>NUCLEOTIDE SEQUENCE [LARGE SCALE GENOMIC DNA]</scope>
    <source>
        <strain evidence="7">SpSt-769</strain>
    </source>
</reference>
<proteinExistence type="predicted"/>
<evidence type="ECO:0000256" key="1">
    <source>
        <dbReference type="ARBA" id="ARBA00004651"/>
    </source>
</evidence>
<sequence>MNFERVPTIWLGVSAAVYAAGALLSVCVAPFPFVLGYAAGGALVLANAWAGGRKVKRSEFRQKGAEIAGFLAHFYARLMLLGVCLFVLIKYAKVDPLGLVTGLSVAPAGLFVMLFFIYLANRTPEEV</sequence>
<protein>
    <recommendedName>
        <fullName evidence="8">ATP synthase I chain</fullName>
    </recommendedName>
</protein>
<dbReference type="EMBL" id="DTGT01000202">
    <property type="protein sequence ID" value="HGH60955.1"/>
    <property type="molecule type" value="Genomic_DNA"/>
</dbReference>
<evidence type="ECO:0000256" key="3">
    <source>
        <dbReference type="ARBA" id="ARBA00022692"/>
    </source>
</evidence>
<evidence type="ECO:0000313" key="7">
    <source>
        <dbReference type="EMBL" id="HGH60955.1"/>
    </source>
</evidence>
<evidence type="ECO:0000256" key="5">
    <source>
        <dbReference type="ARBA" id="ARBA00023136"/>
    </source>
</evidence>
<keyword evidence="5 6" id="KW-0472">Membrane</keyword>
<evidence type="ECO:0000256" key="6">
    <source>
        <dbReference type="SAM" id="Phobius"/>
    </source>
</evidence>
<comment type="caution">
    <text evidence="7">The sequence shown here is derived from an EMBL/GenBank/DDBJ whole genome shotgun (WGS) entry which is preliminary data.</text>
</comment>
<comment type="subcellular location">
    <subcellularLocation>
        <location evidence="1">Cell membrane</location>
        <topology evidence="1">Multi-pass membrane protein</topology>
    </subcellularLocation>
</comment>
<dbReference type="InterPro" id="IPR005598">
    <property type="entry name" value="ATP_synth_I"/>
</dbReference>
<keyword evidence="2" id="KW-1003">Cell membrane</keyword>